<dbReference type="Proteomes" id="UP000253153">
    <property type="component" value="Unassembled WGS sequence"/>
</dbReference>
<dbReference type="GeneID" id="41989893"/>
<keyword evidence="3" id="KW-1185">Reference proteome</keyword>
<evidence type="ECO:0000313" key="3">
    <source>
        <dbReference type="Proteomes" id="UP000253153"/>
    </source>
</evidence>
<dbReference type="RefSeq" id="XP_031021336.1">
    <property type="nucleotide sequence ID" value="XM_031154597.1"/>
</dbReference>
<accession>A0A366SDL9</accession>
<organism evidence="2 3">
    <name type="scientific">Fusarium coffeatum</name>
    <dbReference type="NCBI Taxonomy" id="231269"/>
    <lineage>
        <taxon>Eukaryota</taxon>
        <taxon>Fungi</taxon>
        <taxon>Dikarya</taxon>
        <taxon>Ascomycota</taxon>
        <taxon>Pezizomycotina</taxon>
        <taxon>Sordariomycetes</taxon>
        <taxon>Hypocreomycetidae</taxon>
        <taxon>Hypocreales</taxon>
        <taxon>Nectriaceae</taxon>
        <taxon>Fusarium</taxon>
        <taxon>Fusarium incarnatum-equiseti species complex</taxon>
    </lineage>
</organism>
<protein>
    <recommendedName>
        <fullName evidence="4">BTB domain-containing protein</fullName>
    </recommendedName>
</protein>
<evidence type="ECO:0000256" key="1">
    <source>
        <dbReference type="SAM" id="MobiDB-lite"/>
    </source>
</evidence>
<dbReference type="AlphaFoldDB" id="A0A366SDL9"/>
<evidence type="ECO:0000313" key="2">
    <source>
        <dbReference type="EMBL" id="RBR26745.1"/>
    </source>
</evidence>
<dbReference type="Gene3D" id="3.30.710.10">
    <property type="entry name" value="Potassium Channel Kv1.1, Chain A"/>
    <property type="match status" value="1"/>
</dbReference>
<dbReference type="OrthoDB" id="5326346at2759"/>
<gene>
    <name evidence="2" type="ORF">FIESC28_00446</name>
</gene>
<sequence>MSSITYEIDPDGDIDLVLKDPNTQNIVPFIKEPASTRDRNDTFENPPLVGRYEIFNIVNKACDDEAGENKAVDDKTGVDEAGGDGAEVRMRVSSRHLILASRTFRKMLEGGWSESSTEALQSGRRQIETSGWNAAALAIVLDTIHGRHRDIPKYTNLGLLTRIATIIDYYQCHESLELIAQIWVTSLCNKFRMPKSICKTSLLWLYISWVFSKPHIAAKVTKMLLEYSFGLSDIELFDLPLAGVLDIIETKRQQLIGRIISGLNDLRKILSEEDGCLGSNDPNCSAIMLGILVREQHKLGLLDPHLAAPYNGHSIKYLKIRIDAFPSSRPEQKSIAKSPEPTETRPSPYYGYNSPPKAVSTAKPDEEKPCNCNVSTRLQFLLRAIENDLASFEVTTEQDPRQNGSGSQMDSITYDIDPDGDIELVLNKPNEQNIVPRLRLSTHIGDDAYEDLRLENPPCHGRYAIFNKLYDKEKPAAGACRIHIRVSSCHFKFASRVFRVMLEGPWKEGTSSSEPLRQIHATGWDALAFAIVLDAIHGRHRGIPDELSIGLVTRIATVIDYYECHDALYVYFEPWMEQNDISAVSLWALYKETLLCVYVAWVFSDELMLERMANLVFRQSEGLSQIDTSDIPLGGVLERINKQRQDCLHQLFEKLDDVQMPLLREIHCPAWHNVDCVCRTLGVLMRAKHELVRSKNPDLYPHVRYPYEGYSIDAVLEMIESTEDNKAKTKSECTIVARMSAVVQNVTTHVVDFTLKE</sequence>
<dbReference type="InterPro" id="IPR011333">
    <property type="entry name" value="SKP1/BTB/POZ_sf"/>
</dbReference>
<comment type="caution">
    <text evidence="2">The sequence shown here is derived from an EMBL/GenBank/DDBJ whole genome shotgun (WGS) entry which is preliminary data.</text>
</comment>
<dbReference type="EMBL" id="QKXC01000010">
    <property type="protein sequence ID" value="RBR26745.1"/>
    <property type="molecule type" value="Genomic_DNA"/>
</dbReference>
<name>A0A366SDL9_9HYPO</name>
<feature type="region of interest" description="Disordered" evidence="1">
    <location>
        <begin position="329"/>
        <end position="368"/>
    </location>
</feature>
<evidence type="ECO:0008006" key="4">
    <source>
        <dbReference type="Google" id="ProtNLM"/>
    </source>
</evidence>
<reference evidence="2 3" key="1">
    <citation type="submission" date="2018-06" db="EMBL/GenBank/DDBJ databases">
        <title>Fusarium incarnatum-equiseti species complex species 28.</title>
        <authorList>
            <person name="Gardiner D.M."/>
        </authorList>
    </citation>
    <scope>NUCLEOTIDE SEQUENCE [LARGE SCALE GENOMIC DNA]</scope>
    <source>
        <strain evidence="2 3">FIESC_28</strain>
    </source>
</reference>
<proteinExistence type="predicted"/>